<comment type="caution">
    <text evidence="2">The sequence shown here is derived from an EMBL/GenBank/DDBJ whole genome shotgun (WGS) entry which is preliminary data.</text>
</comment>
<evidence type="ECO:0000313" key="3">
    <source>
        <dbReference type="Proteomes" id="UP001233535"/>
    </source>
</evidence>
<dbReference type="RefSeq" id="WP_309262359.1">
    <property type="nucleotide sequence ID" value="NZ_JARUHG010000002.1"/>
</dbReference>
<keyword evidence="1" id="KW-1133">Transmembrane helix</keyword>
<evidence type="ECO:0000313" key="2">
    <source>
        <dbReference type="EMBL" id="MDR0183210.1"/>
    </source>
</evidence>
<dbReference type="InterPro" id="IPR012902">
    <property type="entry name" value="N_methyl_site"/>
</dbReference>
<dbReference type="Proteomes" id="UP001233535">
    <property type="component" value="Unassembled WGS sequence"/>
</dbReference>
<keyword evidence="3" id="KW-1185">Reference proteome</keyword>
<keyword evidence="1" id="KW-0812">Transmembrane</keyword>
<dbReference type="EMBL" id="JARUHG010000002">
    <property type="protein sequence ID" value="MDR0183210.1"/>
    <property type="molecule type" value="Genomic_DNA"/>
</dbReference>
<dbReference type="PROSITE" id="PS00409">
    <property type="entry name" value="PROKAR_NTER_METHYL"/>
    <property type="match status" value="1"/>
</dbReference>
<proteinExistence type="predicted"/>
<name>A0ABU1CDP4_9GAMM</name>
<dbReference type="InterPro" id="IPR013362">
    <property type="entry name" value="Pilus_4_PilV"/>
</dbReference>
<keyword evidence="1" id="KW-0472">Membrane</keyword>
<dbReference type="NCBIfam" id="TIGR02523">
    <property type="entry name" value="type_IV_pilV"/>
    <property type="match status" value="1"/>
</dbReference>
<gene>
    <name evidence="2" type="primary">pilV</name>
    <name evidence="2" type="ORF">P8609_09525</name>
</gene>
<protein>
    <submittedName>
        <fullName evidence="2">Type IV pilus modification protein PilV</fullName>
    </submittedName>
</protein>
<sequence>MHLTRRNHSRRRAQSGFSLIEVLIALLVLALGLLGLAFLQVLNVRYTNSAEHRTMATNLASEVIDMMRSNPRHLVVYNRLDKASFANVVVPAAGCSKTGDAEATAQNNVARWRCDVVSQLPGGVGNVLVVGDAVNGYTATVDLEWTDDVGAKDDSDAVRGKTATFRVVTTL</sequence>
<dbReference type="Pfam" id="PF07963">
    <property type="entry name" value="N_methyl"/>
    <property type="match status" value="1"/>
</dbReference>
<reference evidence="2 3" key="1">
    <citation type="submission" date="2023-04" db="EMBL/GenBank/DDBJ databases">
        <title>Lysobacter sp. strain UC isolated from soil sample.</title>
        <authorList>
            <person name="Choksket S."/>
            <person name="Harshvardhan F."/>
            <person name="Rana R."/>
            <person name="Patil P.B."/>
            <person name="Korpole S."/>
        </authorList>
    </citation>
    <scope>NUCLEOTIDE SEQUENCE [LARGE SCALE GENOMIC DNA]</scope>
    <source>
        <strain evidence="2 3">UC</strain>
    </source>
</reference>
<feature type="transmembrane region" description="Helical" evidence="1">
    <location>
        <begin position="20"/>
        <end position="42"/>
    </location>
</feature>
<accession>A0ABU1CDP4</accession>
<organism evidence="2 3">
    <name type="scientific">Lysobacter arvi</name>
    <dbReference type="NCBI Taxonomy" id="3038776"/>
    <lineage>
        <taxon>Bacteria</taxon>
        <taxon>Pseudomonadati</taxon>
        <taxon>Pseudomonadota</taxon>
        <taxon>Gammaproteobacteria</taxon>
        <taxon>Lysobacterales</taxon>
        <taxon>Lysobacteraceae</taxon>
        <taxon>Lysobacter</taxon>
    </lineage>
</organism>
<evidence type="ECO:0000256" key="1">
    <source>
        <dbReference type="SAM" id="Phobius"/>
    </source>
</evidence>
<dbReference type="NCBIfam" id="TIGR02532">
    <property type="entry name" value="IV_pilin_GFxxxE"/>
    <property type="match status" value="1"/>
</dbReference>